<gene>
    <name evidence="8" type="ORF">C1H46_011861</name>
</gene>
<dbReference type="EMBL" id="VIEB01000174">
    <property type="protein sequence ID" value="TQE02555.1"/>
    <property type="molecule type" value="Genomic_DNA"/>
</dbReference>
<feature type="domain" description="Glycoside hydrolase family 5" evidence="7">
    <location>
        <begin position="110"/>
        <end position="258"/>
    </location>
</feature>
<protein>
    <recommendedName>
        <fullName evidence="3">mannan endo-1,4-beta-mannosidase</fullName>
        <ecNumber evidence="3">3.2.1.78</ecNumber>
    </recommendedName>
</protein>
<feature type="signal peptide" evidence="6">
    <location>
        <begin position="1"/>
        <end position="20"/>
    </location>
</feature>
<feature type="chain" id="PRO_5022210576" description="mannan endo-1,4-beta-mannosidase" evidence="6">
    <location>
        <begin position="21"/>
        <end position="314"/>
    </location>
</feature>
<dbReference type="Pfam" id="PF26410">
    <property type="entry name" value="GH5_mannosidase"/>
    <property type="match status" value="1"/>
</dbReference>
<comment type="similarity">
    <text evidence="2">Belongs to the glycosyl hydrolase 5 (cellulase A) family.</text>
</comment>
<keyword evidence="6" id="KW-0732">Signal</keyword>
<comment type="caution">
    <text evidence="8">The sequence shown here is derived from an EMBL/GenBank/DDBJ whole genome shotgun (WGS) entry which is preliminary data.</text>
</comment>
<keyword evidence="5" id="KW-0326">Glycosidase</keyword>
<evidence type="ECO:0000256" key="4">
    <source>
        <dbReference type="ARBA" id="ARBA00022801"/>
    </source>
</evidence>
<evidence type="ECO:0000256" key="5">
    <source>
        <dbReference type="ARBA" id="ARBA00023295"/>
    </source>
</evidence>
<dbReference type="STRING" id="106549.A0A540MUR9"/>
<evidence type="ECO:0000313" key="8">
    <source>
        <dbReference type="EMBL" id="TQE02555.1"/>
    </source>
</evidence>
<keyword evidence="4" id="KW-0378">Hydrolase</keyword>
<evidence type="ECO:0000313" key="9">
    <source>
        <dbReference type="Proteomes" id="UP000315295"/>
    </source>
</evidence>
<organism evidence="8 9">
    <name type="scientific">Malus baccata</name>
    <name type="common">Siberian crab apple</name>
    <name type="synonym">Pyrus baccata</name>
    <dbReference type="NCBI Taxonomy" id="106549"/>
    <lineage>
        <taxon>Eukaryota</taxon>
        <taxon>Viridiplantae</taxon>
        <taxon>Streptophyta</taxon>
        <taxon>Embryophyta</taxon>
        <taxon>Tracheophyta</taxon>
        <taxon>Spermatophyta</taxon>
        <taxon>Magnoliopsida</taxon>
        <taxon>eudicotyledons</taxon>
        <taxon>Gunneridae</taxon>
        <taxon>Pentapetalae</taxon>
        <taxon>rosids</taxon>
        <taxon>fabids</taxon>
        <taxon>Rosales</taxon>
        <taxon>Rosaceae</taxon>
        <taxon>Amygdaloideae</taxon>
        <taxon>Maleae</taxon>
        <taxon>Malus</taxon>
    </lineage>
</organism>
<dbReference type="InterPro" id="IPR045053">
    <property type="entry name" value="MAN-like"/>
</dbReference>
<reference evidence="8 9" key="1">
    <citation type="journal article" date="2019" name="G3 (Bethesda)">
        <title>Sequencing of a Wild Apple (Malus baccata) Genome Unravels the Differences Between Cultivated and Wild Apple Species Regarding Disease Resistance and Cold Tolerance.</title>
        <authorList>
            <person name="Chen X."/>
        </authorList>
    </citation>
    <scope>NUCLEOTIDE SEQUENCE [LARGE SCALE GENOMIC DNA]</scope>
    <source>
        <strain evidence="9">cv. Shandingzi</strain>
        <tissue evidence="8">Leaves</tissue>
    </source>
</reference>
<dbReference type="PANTHER" id="PTHR31451">
    <property type="match status" value="1"/>
</dbReference>
<evidence type="ECO:0000256" key="1">
    <source>
        <dbReference type="ARBA" id="ARBA00001678"/>
    </source>
</evidence>
<evidence type="ECO:0000256" key="6">
    <source>
        <dbReference type="SAM" id="SignalP"/>
    </source>
</evidence>
<dbReference type="PANTHER" id="PTHR31451:SF64">
    <property type="entry name" value="MANNAN ENDO-1,4-BETA-MANNOSIDASE 7"/>
    <property type="match status" value="1"/>
</dbReference>
<evidence type="ECO:0000259" key="7">
    <source>
        <dbReference type="Pfam" id="PF26410"/>
    </source>
</evidence>
<dbReference type="EC" id="3.2.1.78" evidence="3"/>
<dbReference type="InterPro" id="IPR017853">
    <property type="entry name" value="GH"/>
</dbReference>
<dbReference type="InterPro" id="IPR001547">
    <property type="entry name" value="Glyco_hydro_5"/>
</dbReference>
<dbReference type="AlphaFoldDB" id="A0A540MUR9"/>
<evidence type="ECO:0000256" key="2">
    <source>
        <dbReference type="ARBA" id="ARBA00005641"/>
    </source>
</evidence>
<dbReference type="SUPFAM" id="SSF51445">
    <property type="entry name" value="(Trans)glycosidases"/>
    <property type="match status" value="2"/>
</dbReference>
<dbReference type="Proteomes" id="UP000315295">
    <property type="component" value="Unassembled WGS sequence"/>
</dbReference>
<dbReference type="Gene3D" id="3.20.20.80">
    <property type="entry name" value="Glycosidases"/>
    <property type="match status" value="2"/>
</dbReference>
<name>A0A540MUR9_MALBA</name>
<dbReference type="FunFam" id="3.20.20.80:FF:000313">
    <property type="entry name" value="Uncharacterized protein"/>
    <property type="match status" value="1"/>
</dbReference>
<keyword evidence="9" id="KW-1185">Reference proteome</keyword>
<dbReference type="GO" id="GO:0016985">
    <property type="term" value="F:mannan endo-1,4-beta-mannosidase activity"/>
    <property type="evidence" value="ECO:0007669"/>
    <property type="project" value="UniProtKB-EC"/>
</dbReference>
<accession>A0A540MUR9</accession>
<comment type="catalytic activity">
    <reaction evidence="1">
        <text>Random hydrolysis of (1-&gt;4)-beta-D-mannosidic linkages in mannans, galactomannans and glucomannans.</text>
        <dbReference type="EC" id="3.2.1.78"/>
    </reaction>
</comment>
<evidence type="ECO:0000256" key="3">
    <source>
        <dbReference type="ARBA" id="ARBA00012706"/>
    </source>
</evidence>
<sequence length="314" mass="35676">MKHPSIAFLLAIIIHQQCFISPIHVSAAGDDFIRVRGVHFLLNDNLYYANDFNGYWLMYVASDPSQRHKVSFAFREATSHGLTVARTWAFSDGGYRPLQFSPGSYNEHMFKAWIKEMASHVKSIDRNHLLEVGLEGFYGQEIPQRMSLNPGYNIGTDFIANNRIPGIDFTTIHSYPDQWLGSFNDQHQVAFSNNWLNTHIQVAQNILQKPIYIAEFGKSWKDLGFSTYQRDLLFNTVYSKIHFSAKRGGAAAGGLFWQLLTEGMDSFHDGYDIVLSQSPSTANVIAQQSHKLNQIWKIFCADKKCSDVEEGKGH</sequence>
<proteinExistence type="inferred from homology"/>